<organism evidence="3 4">
    <name type="scientific">Brassica napus</name>
    <name type="common">Rape</name>
    <dbReference type="NCBI Taxonomy" id="3708"/>
    <lineage>
        <taxon>Eukaryota</taxon>
        <taxon>Viridiplantae</taxon>
        <taxon>Streptophyta</taxon>
        <taxon>Embryophyta</taxon>
        <taxon>Tracheophyta</taxon>
        <taxon>Spermatophyta</taxon>
        <taxon>Magnoliopsida</taxon>
        <taxon>eudicotyledons</taxon>
        <taxon>Gunneridae</taxon>
        <taxon>Pentapetalae</taxon>
        <taxon>rosids</taxon>
        <taxon>malvids</taxon>
        <taxon>Brassicales</taxon>
        <taxon>Brassicaceae</taxon>
        <taxon>Brassiceae</taxon>
        <taxon>Brassica</taxon>
    </lineage>
</organism>
<dbReference type="InterPro" id="IPR025836">
    <property type="entry name" value="Zn_knuckle_CX2CX4HX4C"/>
</dbReference>
<evidence type="ECO:0000259" key="2">
    <source>
        <dbReference type="Pfam" id="PF14392"/>
    </source>
</evidence>
<comment type="caution">
    <text evidence="3">The sequence shown here is derived from an EMBL/GenBank/DDBJ whole genome shotgun (WGS) entry which is preliminary data.</text>
</comment>
<feature type="compositionally biased region" description="Basic and acidic residues" evidence="1">
    <location>
        <begin position="143"/>
        <end position="155"/>
    </location>
</feature>
<protein>
    <recommendedName>
        <fullName evidence="2">Zinc knuckle CX2CX4HX4C domain-containing protein</fullName>
    </recommendedName>
</protein>
<dbReference type="PANTHER" id="PTHR31286">
    <property type="entry name" value="GLYCINE-RICH CELL WALL STRUCTURAL PROTEIN 1.8-LIKE"/>
    <property type="match status" value="1"/>
</dbReference>
<feature type="region of interest" description="Disordered" evidence="1">
    <location>
        <begin position="124"/>
        <end position="236"/>
    </location>
</feature>
<dbReference type="InterPro" id="IPR040256">
    <property type="entry name" value="At4g02000-like"/>
</dbReference>
<dbReference type="Proteomes" id="UP000824890">
    <property type="component" value="Unassembled WGS sequence"/>
</dbReference>
<dbReference type="PANTHER" id="PTHR31286:SF162">
    <property type="entry name" value="DUF4283 DOMAIN-CONTAINING PROTEIN-RELATED"/>
    <property type="match status" value="1"/>
</dbReference>
<sequence length="331" mass="36938">MTSNKVVDESYPSLVPFWIQLQGIPLHLCTHQNLEAIGDRLGKVDKIDSAEGKIRVEIDSSKPLKFTRKLQTRKKEDINIKLHYEMLFKHCSTCGLMTHETQYCTMYQSSTQSQLTGRETVFDRVRPSTGGDVSSRVPSGSARVKDEIARPHKDGASSYARVHRSTHSSRSSRVTKPRDSRYNPYSYVRSNVSSGKHQEAGKEQDTASASAGNTKLRSPVTEEGSRRLSDQPASATVVPKLSVSMEQPPLDNNVTYRPHTTQLSHIEVAEDLIPPYNALKIDALNEHDIENEEEIADAYMEDNIMGNELALIEDEDMLGEDLAHIKSLGGD</sequence>
<reference evidence="3 4" key="1">
    <citation type="submission" date="2021-05" db="EMBL/GenBank/DDBJ databases">
        <title>Genome Assembly of Synthetic Allotetraploid Brassica napus Reveals Homoeologous Exchanges between Subgenomes.</title>
        <authorList>
            <person name="Davis J.T."/>
        </authorList>
    </citation>
    <scope>NUCLEOTIDE SEQUENCE [LARGE SCALE GENOMIC DNA]</scope>
    <source>
        <strain evidence="4">cv. Da-Ae</strain>
        <tissue evidence="3">Seedling</tissue>
    </source>
</reference>
<dbReference type="EMBL" id="JAGKQM010000007">
    <property type="protein sequence ID" value="KAH0917150.1"/>
    <property type="molecule type" value="Genomic_DNA"/>
</dbReference>
<evidence type="ECO:0000256" key="1">
    <source>
        <dbReference type="SAM" id="MobiDB-lite"/>
    </source>
</evidence>
<keyword evidence="4" id="KW-1185">Reference proteome</keyword>
<dbReference type="Pfam" id="PF14392">
    <property type="entry name" value="zf-CCHC_4"/>
    <property type="match status" value="1"/>
</dbReference>
<name>A0ABQ8CJ88_BRANA</name>
<evidence type="ECO:0000313" key="3">
    <source>
        <dbReference type="EMBL" id="KAH0917150.1"/>
    </source>
</evidence>
<feature type="compositionally biased region" description="Polar residues" evidence="1">
    <location>
        <begin position="206"/>
        <end position="216"/>
    </location>
</feature>
<gene>
    <name evidence="3" type="ORF">HID58_024810</name>
</gene>
<accession>A0ABQ8CJ88</accession>
<feature type="compositionally biased region" description="Basic and acidic residues" evidence="1">
    <location>
        <begin position="196"/>
        <end position="205"/>
    </location>
</feature>
<feature type="domain" description="Zinc knuckle CX2CX4HX4C" evidence="2">
    <location>
        <begin position="58"/>
        <end position="105"/>
    </location>
</feature>
<evidence type="ECO:0000313" key="4">
    <source>
        <dbReference type="Proteomes" id="UP000824890"/>
    </source>
</evidence>
<proteinExistence type="predicted"/>